<dbReference type="Proteomes" id="UP001606305">
    <property type="component" value="Unassembled WGS sequence"/>
</dbReference>
<dbReference type="EMBL" id="JBIGIA010000027">
    <property type="protein sequence ID" value="MFG6459664.1"/>
    <property type="molecule type" value="Genomic_DNA"/>
</dbReference>
<keyword evidence="3" id="KW-1185">Reference proteome</keyword>
<dbReference type="RefSeq" id="WP_394491898.1">
    <property type="nucleotide sequence ID" value="NZ_JBIGIA010000027.1"/>
</dbReference>
<accession>A0ABW7GCG8</accession>
<sequence>MNNNTRSLFTLITAATAVTALAAGMLLAINAPAVATNDLGQAVSGAASNAQA</sequence>
<gene>
    <name evidence="2" type="ORF">ACG00X_22755</name>
</gene>
<evidence type="ECO:0000313" key="2">
    <source>
        <dbReference type="EMBL" id="MFG6459664.1"/>
    </source>
</evidence>
<evidence type="ECO:0000313" key="3">
    <source>
        <dbReference type="Proteomes" id="UP001606305"/>
    </source>
</evidence>
<feature type="signal peptide" evidence="1">
    <location>
        <begin position="1"/>
        <end position="22"/>
    </location>
</feature>
<feature type="chain" id="PRO_5046009387" description="Serine protease" evidence="1">
    <location>
        <begin position="23"/>
        <end position="52"/>
    </location>
</feature>
<reference evidence="2 3" key="1">
    <citation type="submission" date="2024-09" db="EMBL/GenBank/DDBJ databases">
        <title>Novel species of the genus Pelomonas and Roseateles isolated from streams.</title>
        <authorList>
            <person name="Lu H."/>
        </authorList>
    </citation>
    <scope>NUCLEOTIDE SEQUENCE [LARGE SCALE GENOMIC DNA]</scope>
    <source>
        <strain evidence="2 3">BYS96W</strain>
    </source>
</reference>
<comment type="caution">
    <text evidence="2">The sequence shown here is derived from an EMBL/GenBank/DDBJ whole genome shotgun (WGS) entry which is preliminary data.</text>
</comment>
<evidence type="ECO:0008006" key="4">
    <source>
        <dbReference type="Google" id="ProtNLM"/>
    </source>
</evidence>
<keyword evidence="1" id="KW-0732">Signal</keyword>
<name>A0ABW7GCG8_9BURK</name>
<protein>
    <recommendedName>
        <fullName evidence="4">Serine protease</fullName>
    </recommendedName>
</protein>
<proteinExistence type="predicted"/>
<evidence type="ECO:0000256" key="1">
    <source>
        <dbReference type="SAM" id="SignalP"/>
    </source>
</evidence>
<organism evidence="2 3">
    <name type="scientific">Pelomonas nitida</name>
    <dbReference type="NCBI Taxonomy" id="3299027"/>
    <lineage>
        <taxon>Bacteria</taxon>
        <taxon>Pseudomonadati</taxon>
        <taxon>Pseudomonadota</taxon>
        <taxon>Betaproteobacteria</taxon>
        <taxon>Burkholderiales</taxon>
        <taxon>Sphaerotilaceae</taxon>
        <taxon>Roseateles</taxon>
    </lineage>
</organism>